<evidence type="ECO:0000256" key="1">
    <source>
        <dbReference type="SAM" id="MobiDB-lite"/>
    </source>
</evidence>
<dbReference type="AlphaFoldDB" id="A0AA40BAK7"/>
<evidence type="ECO:0000313" key="3">
    <source>
        <dbReference type="Proteomes" id="UP001172102"/>
    </source>
</evidence>
<organism evidence="2 3">
    <name type="scientific">Lasiosphaeris hirsuta</name>
    <dbReference type="NCBI Taxonomy" id="260670"/>
    <lineage>
        <taxon>Eukaryota</taxon>
        <taxon>Fungi</taxon>
        <taxon>Dikarya</taxon>
        <taxon>Ascomycota</taxon>
        <taxon>Pezizomycotina</taxon>
        <taxon>Sordariomycetes</taxon>
        <taxon>Sordariomycetidae</taxon>
        <taxon>Sordariales</taxon>
        <taxon>Lasiosphaeriaceae</taxon>
        <taxon>Lasiosphaeris</taxon>
    </lineage>
</organism>
<evidence type="ECO:0000313" key="2">
    <source>
        <dbReference type="EMBL" id="KAK0730725.1"/>
    </source>
</evidence>
<accession>A0AA40BAK7</accession>
<feature type="compositionally biased region" description="Low complexity" evidence="1">
    <location>
        <begin position="470"/>
        <end position="481"/>
    </location>
</feature>
<feature type="compositionally biased region" description="Basic and acidic residues" evidence="1">
    <location>
        <begin position="183"/>
        <end position="201"/>
    </location>
</feature>
<gene>
    <name evidence="2" type="ORF">B0H67DRAFT_548621</name>
</gene>
<protein>
    <submittedName>
        <fullName evidence="2">Uncharacterized protein</fullName>
    </submittedName>
</protein>
<dbReference type="EMBL" id="JAUKUA010000001">
    <property type="protein sequence ID" value="KAK0730725.1"/>
    <property type="molecule type" value="Genomic_DNA"/>
</dbReference>
<reference evidence="2" key="1">
    <citation type="submission" date="2023-06" db="EMBL/GenBank/DDBJ databases">
        <title>Genome-scale phylogeny and comparative genomics of the fungal order Sordariales.</title>
        <authorList>
            <consortium name="Lawrence Berkeley National Laboratory"/>
            <person name="Hensen N."/>
            <person name="Bonometti L."/>
            <person name="Westerberg I."/>
            <person name="Brannstrom I.O."/>
            <person name="Guillou S."/>
            <person name="Cros-Aarteil S."/>
            <person name="Calhoun S."/>
            <person name="Haridas S."/>
            <person name="Kuo A."/>
            <person name="Mondo S."/>
            <person name="Pangilinan J."/>
            <person name="Riley R."/>
            <person name="Labutti K."/>
            <person name="Andreopoulos B."/>
            <person name="Lipzen A."/>
            <person name="Chen C."/>
            <person name="Yanf M."/>
            <person name="Daum C."/>
            <person name="Ng V."/>
            <person name="Clum A."/>
            <person name="Steindorff A."/>
            <person name="Ohm R."/>
            <person name="Martin F."/>
            <person name="Silar P."/>
            <person name="Natvig D."/>
            <person name="Lalanne C."/>
            <person name="Gautier V."/>
            <person name="Ament-Velasquez S.L."/>
            <person name="Kruys A."/>
            <person name="Hutchinson M.I."/>
            <person name="Powell A.J."/>
            <person name="Barry K."/>
            <person name="Miller A.N."/>
            <person name="Grigoriev I.V."/>
            <person name="Debuchy R."/>
            <person name="Gladieux P."/>
            <person name="Thoren M.H."/>
            <person name="Johannesson H."/>
        </authorList>
    </citation>
    <scope>NUCLEOTIDE SEQUENCE</scope>
    <source>
        <strain evidence="2">SMH4607-1</strain>
    </source>
</reference>
<keyword evidence="3" id="KW-1185">Reference proteome</keyword>
<feature type="region of interest" description="Disordered" evidence="1">
    <location>
        <begin position="450"/>
        <end position="481"/>
    </location>
</feature>
<sequence length="481" mass="51784">MAMLLSLLGLGHAPRRKVISPVLAPVTASRGMHLHDPHELPTTSTYFSFPPLAPGPHGTDEFVRAAMIESGGPQRAAMRAWNDIEKVSQQASRRAGVLAPSPTAAASFHGILGKDANVRRGKWTSTSRRLARRSEKFENLEIPANPGQPYPSPRLSRLGPMAAGVESLANECGSSICSSSPDQDDHDRDLHHNPWGHPEKPPREAAPYVIPPSPYAVIPAVTTQQLFAQEFPTGARAINGSAYRGFASASEAVIHSMQLQTRFSPPPVEHLITLHAKYLLALTKHRAVPRRVSTFFSAHTLAATLFHWGKLQPEPLALALGIVTPDELYDGEFAGLVVRVNEASLRPPAEPRAAPQPPLVIWIYHEASCWSFDRDAEAFTGLAGFRGLRQADVGLGVVATVRRLSTDSRIKVLRAVEAEREAVVVAEETETEQGVRSWLSGLRIGSFGGPGTATAGDSSTPVENKMDAFSTSTESSSIGSA</sequence>
<feature type="region of interest" description="Disordered" evidence="1">
    <location>
        <begin position="174"/>
        <end position="201"/>
    </location>
</feature>
<name>A0AA40BAK7_9PEZI</name>
<proteinExistence type="predicted"/>
<comment type="caution">
    <text evidence="2">The sequence shown here is derived from an EMBL/GenBank/DDBJ whole genome shotgun (WGS) entry which is preliminary data.</text>
</comment>
<dbReference type="Proteomes" id="UP001172102">
    <property type="component" value="Unassembled WGS sequence"/>
</dbReference>